<keyword evidence="15" id="KW-1185">Reference proteome</keyword>
<evidence type="ECO:0000256" key="2">
    <source>
        <dbReference type="ARBA" id="ARBA00009696"/>
    </source>
</evidence>
<keyword evidence="11" id="KW-0998">Cell outer membrane</keyword>
<sequence length="194" mass="21355">MQFIPRKAFICLCLVATALLAACSVTPSVDQQQITEQTRIGRFAVLAFDKREGVNKEAVQGGFVWRDLGTNLVLDLTNPLGSTLARVEVSDFQSVLINSAGQRMVAPSPDDLLARVLDGRPLPVSGIRYWVKGELMPTAQALGVTHDEQGRLLTAEQNGWQISLSEYDAKGPTRMHLLRNEPAERISVRLSVDR</sequence>
<evidence type="ECO:0000256" key="12">
    <source>
        <dbReference type="ARBA" id="ARBA00023288"/>
    </source>
</evidence>
<comment type="similarity">
    <text evidence="2">Belongs to the LolB family.</text>
</comment>
<dbReference type="GO" id="GO:0009279">
    <property type="term" value="C:cell outer membrane"/>
    <property type="evidence" value="ECO:0007669"/>
    <property type="project" value="UniProtKB-SubCell"/>
</dbReference>
<dbReference type="Gene3D" id="2.50.20.10">
    <property type="entry name" value="Lipoprotein localisation LolA/LolB/LppX"/>
    <property type="match status" value="1"/>
</dbReference>
<evidence type="ECO:0000256" key="11">
    <source>
        <dbReference type="ARBA" id="ARBA00023237"/>
    </source>
</evidence>
<reference evidence="14 15" key="1">
    <citation type="submission" date="2014-07" db="EMBL/GenBank/DDBJ databases">
        <authorList>
            <person name="McCorrison J."/>
            <person name="Sanka R."/>
            <person name="Torralba M."/>
            <person name="Gillis M."/>
            <person name="Haft D.H."/>
            <person name="Methe B."/>
            <person name="Sutton G."/>
            <person name="Nelson K.E."/>
        </authorList>
    </citation>
    <scope>NUCLEOTIDE SEQUENCE [LARGE SCALE GENOMIC DNA]</scope>
    <source>
        <strain evidence="14 15">DNF00040</strain>
    </source>
</reference>
<evidence type="ECO:0000256" key="6">
    <source>
        <dbReference type="ARBA" id="ARBA00022729"/>
    </source>
</evidence>
<dbReference type="InterPro" id="IPR004565">
    <property type="entry name" value="OM_lipoprot_LolB"/>
</dbReference>
<keyword evidence="12" id="KW-0449">Lipoprotein</keyword>
<evidence type="ECO:0000256" key="10">
    <source>
        <dbReference type="ARBA" id="ARBA00023186"/>
    </source>
</evidence>
<gene>
    <name evidence="14" type="ORF">HMPREF2130_03240</name>
</gene>
<protein>
    <recommendedName>
        <fullName evidence="4">Outer-membrane lipoprotein LolB</fullName>
    </recommendedName>
</protein>
<dbReference type="Pfam" id="PF03550">
    <property type="entry name" value="LolB"/>
    <property type="match status" value="1"/>
</dbReference>
<evidence type="ECO:0000313" key="14">
    <source>
        <dbReference type="EMBL" id="KGF31525.1"/>
    </source>
</evidence>
<proteinExistence type="inferred from homology"/>
<evidence type="ECO:0000256" key="7">
    <source>
        <dbReference type="ARBA" id="ARBA00022927"/>
    </source>
</evidence>
<evidence type="ECO:0000256" key="13">
    <source>
        <dbReference type="SAM" id="SignalP"/>
    </source>
</evidence>
<dbReference type="AlphaFoldDB" id="A0A095Z9S2"/>
<feature type="chain" id="PRO_5001923408" description="Outer-membrane lipoprotein LolB" evidence="13">
    <location>
        <begin position="22"/>
        <end position="194"/>
    </location>
</feature>
<evidence type="ECO:0000256" key="1">
    <source>
        <dbReference type="ARBA" id="ARBA00004459"/>
    </source>
</evidence>
<evidence type="ECO:0000256" key="5">
    <source>
        <dbReference type="ARBA" id="ARBA00022448"/>
    </source>
</evidence>
<evidence type="ECO:0000256" key="9">
    <source>
        <dbReference type="ARBA" id="ARBA00023139"/>
    </source>
</evidence>
<keyword evidence="9" id="KW-0564">Palmitate</keyword>
<name>A0A095Z9S2_9BURK</name>
<dbReference type="CDD" id="cd16326">
    <property type="entry name" value="LolB"/>
    <property type="match status" value="1"/>
</dbReference>
<dbReference type="GO" id="GO:0015031">
    <property type="term" value="P:protein transport"/>
    <property type="evidence" value="ECO:0007669"/>
    <property type="project" value="UniProtKB-KW"/>
</dbReference>
<dbReference type="SUPFAM" id="SSF89392">
    <property type="entry name" value="Prokaryotic lipoproteins and lipoprotein localization factors"/>
    <property type="match status" value="1"/>
</dbReference>
<comment type="subunit">
    <text evidence="3">Monomer.</text>
</comment>
<keyword evidence="5" id="KW-0813">Transport</keyword>
<dbReference type="OrthoDB" id="5296388at2"/>
<evidence type="ECO:0000256" key="8">
    <source>
        <dbReference type="ARBA" id="ARBA00023136"/>
    </source>
</evidence>
<comment type="subcellular location">
    <subcellularLocation>
        <location evidence="1">Cell outer membrane</location>
        <topology evidence="1">Lipid-anchor</topology>
    </subcellularLocation>
</comment>
<dbReference type="EMBL" id="JRNI01000013">
    <property type="protein sequence ID" value="KGF31525.1"/>
    <property type="molecule type" value="Genomic_DNA"/>
</dbReference>
<dbReference type="PROSITE" id="PS51257">
    <property type="entry name" value="PROKAR_LIPOPROTEIN"/>
    <property type="match status" value="1"/>
</dbReference>
<dbReference type="eggNOG" id="COG3017">
    <property type="taxonomic scope" value="Bacteria"/>
</dbReference>
<feature type="signal peptide" evidence="13">
    <location>
        <begin position="1"/>
        <end position="21"/>
    </location>
</feature>
<keyword evidence="10" id="KW-0143">Chaperone</keyword>
<organism evidence="14 15">
    <name type="scientific">Oligella urethralis DNF00040</name>
    <dbReference type="NCBI Taxonomy" id="1401065"/>
    <lineage>
        <taxon>Bacteria</taxon>
        <taxon>Pseudomonadati</taxon>
        <taxon>Pseudomonadota</taxon>
        <taxon>Betaproteobacteria</taxon>
        <taxon>Burkholderiales</taxon>
        <taxon>Alcaligenaceae</taxon>
        <taxon>Oligella</taxon>
    </lineage>
</organism>
<accession>A0A095Z9S2</accession>
<evidence type="ECO:0000256" key="3">
    <source>
        <dbReference type="ARBA" id="ARBA00011245"/>
    </source>
</evidence>
<comment type="caution">
    <text evidence="14">The sequence shown here is derived from an EMBL/GenBank/DDBJ whole genome shotgun (WGS) entry which is preliminary data.</text>
</comment>
<keyword evidence="6 13" id="KW-0732">Signal</keyword>
<keyword evidence="8" id="KW-0472">Membrane</keyword>
<keyword evidence="7" id="KW-0653">Protein transport</keyword>
<dbReference type="Proteomes" id="UP000029629">
    <property type="component" value="Unassembled WGS sequence"/>
</dbReference>
<evidence type="ECO:0000256" key="4">
    <source>
        <dbReference type="ARBA" id="ARBA00016202"/>
    </source>
</evidence>
<evidence type="ECO:0000313" key="15">
    <source>
        <dbReference type="Proteomes" id="UP000029629"/>
    </source>
</evidence>
<dbReference type="RefSeq" id="WP_036558042.1">
    <property type="nucleotide sequence ID" value="NZ_JRNI01000013.1"/>
</dbReference>
<dbReference type="InterPro" id="IPR029046">
    <property type="entry name" value="LolA/LolB/LppX"/>
</dbReference>